<organism evidence="8 9">
    <name type="scientific">Aeromicrobium wangtongii</name>
    <dbReference type="NCBI Taxonomy" id="2969247"/>
    <lineage>
        <taxon>Bacteria</taxon>
        <taxon>Bacillati</taxon>
        <taxon>Actinomycetota</taxon>
        <taxon>Actinomycetes</taxon>
        <taxon>Propionibacteriales</taxon>
        <taxon>Nocardioidaceae</taxon>
        <taxon>Aeromicrobium</taxon>
    </lineage>
</organism>
<dbReference type="PANTHER" id="PTHR23513:SF18">
    <property type="entry name" value="INTEGRAL MEMBRANE PROTEIN"/>
    <property type="match status" value="1"/>
</dbReference>
<sequence>MEERDWPYDHATDPGYPGERSGADTPRSSGLSRAARSVGRASRSTGRALAKGGSAAFGGARRFTHSGGAGESGFSRLLELHAFNTAGDAAVAISLAGTLFFTVPTGEATGQVALFLVLTMLPFAVVAPLIGPFLDRFRRGRRWAIGATLAIRAFCCWVLAGAVVDESPAFYFAALGCLVSSKAYGVTRASAVPRLLPESFTLVKANSRISLTGTGAAAISAPIAVGAATIGAEWALRYAALLFAVGTVLAILLPAKVDSSEGEEPIELTATAGATRRRHGITRSVVNGLRSNAGLRLLSGFLTIFMAFTLREPPASMGWDGNPTILLGLVIGGAGAGNTIGTLIGSAASTRRPEKVVVGVLVLDVAVLATVGVLFTWWTAVILGLTVGICQSLGKLSLDAMIQRDVPERVRTSMFARSETLLQLGWVTGGLIGIGLFSLDATPRIGLLVIGALLIGWLVFVLQRSRLAAAADRDGSRTPTGS</sequence>
<keyword evidence="4 7" id="KW-1133">Transmembrane helix</keyword>
<keyword evidence="2" id="KW-1003">Cell membrane</keyword>
<feature type="region of interest" description="Disordered" evidence="6">
    <location>
        <begin position="1"/>
        <end position="45"/>
    </location>
</feature>
<dbReference type="PANTHER" id="PTHR23513">
    <property type="entry name" value="INTEGRAL MEMBRANE EFFLUX PROTEIN-RELATED"/>
    <property type="match status" value="1"/>
</dbReference>
<dbReference type="Gene3D" id="1.20.1250.20">
    <property type="entry name" value="MFS general substrate transporter like domains"/>
    <property type="match status" value="1"/>
</dbReference>
<protein>
    <submittedName>
        <fullName evidence="8">MFS transporter</fullName>
    </submittedName>
</protein>
<evidence type="ECO:0000256" key="6">
    <source>
        <dbReference type="SAM" id="MobiDB-lite"/>
    </source>
</evidence>
<keyword evidence="3 7" id="KW-0812">Transmembrane</keyword>
<feature type="transmembrane region" description="Helical" evidence="7">
    <location>
        <begin position="356"/>
        <end position="375"/>
    </location>
</feature>
<evidence type="ECO:0000256" key="1">
    <source>
        <dbReference type="ARBA" id="ARBA00004651"/>
    </source>
</evidence>
<feature type="transmembrane region" description="Helical" evidence="7">
    <location>
        <begin position="113"/>
        <end position="131"/>
    </location>
</feature>
<dbReference type="RefSeq" id="WP_232398107.1">
    <property type="nucleotide sequence ID" value="NZ_CP102173.1"/>
</dbReference>
<accession>A0ABY5MB18</accession>
<evidence type="ECO:0000256" key="2">
    <source>
        <dbReference type="ARBA" id="ARBA00022475"/>
    </source>
</evidence>
<evidence type="ECO:0000256" key="3">
    <source>
        <dbReference type="ARBA" id="ARBA00022692"/>
    </source>
</evidence>
<evidence type="ECO:0000313" key="9">
    <source>
        <dbReference type="Proteomes" id="UP001316184"/>
    </source>
</evidence>
<feature type="transmembrane region" description="Helical" evidence="7">
    <location>
        <begin position="208"/>
        <end position="230"/>
    </location>
</feature>
<name>A0ABY5MB18_9ACTN</name>
<comment type="subcellular location">
    <subcellularLocation>
        <location evidence="1">Cell membrane</location>
        <topology evidence="1">Multi-pass membrane protein</topology>
    </subcellularLocation>
</comment>
<evidence type="ECO:0000256" key="7">
    <source>
        <dbReference type="SAM" id="Phobius"/>
    </source>
</evidence>
<dbReference type="EMBL" id="CP102173">
    <property type="protein sequence ID" value="UUP14283.1"/>
    <property type="molecule type" value="Genomic_DNA"/>
</dbReference>
<feature type="compositionally biased region" description="Low complexity" evidence="6">
    <location>
        <begin position="27"/>
        <end position="45"/>
    </location>
</feature>
<reference evidence="8 9" key="1">
    <citation type="submission" date="2022-08" db="EMBL/GenBank/DDBJ databases">
        <title>novel species in genus Aeromicrobium.</title>
        <authorList>
            <person name="Ye L."/>
        </authorList>
    </citation>
    <scope>NUCLEOTIDE SEQUENCE [LARGE SCALE GENOMIC DNA]</scope>
    <source>
        <strain evidence="9">zg-Y1379</strain>
    </source>
</reference>
<keyword evidence="9" id="KW-1185">Reference proteome</keyword>
<gene>
    <name evidence="8" type="ORF">NQV15_02910</name>
</gene>
<feature type="transmembrane region" description="Helical" evidence="7">
    <location>
        <begin position="82"/>
        <end position="101"/>
    </location>
</feature>
<dbReference type="InterPro" id="IPR011701">
    <property type="entry name" value="MFS"/>
</dbReference>
<evidence type="ECO:0000256" key="5">
    <source>
        <dbReference type="ARBA" id="ARBA00023136"/>
    </source>
</evidence>
<dbReference type="Pfam" id="PF07690">
    <property type="entry name" value="MFS_1"/>
    <property type="match status" value="1"/>
</dbReference>
<dbReference type="SUPFAM" id="SSF103473">
    <property type="entry name" value="MFS general substrate transporter"/>
    <property type="match status" value="1"/>
</dbReference>
<feature type="transmembrane region" description="Helical" evidence="7">
    <location>
        <begin position="236"/>
        <end position="255"/>
    </location>
</feature>
<dbReference type="Proteomes" id="UP001316184">
    <property type="component" value="Chromosome"/>
</dbReference>
<feature type="compositionally biased region" description="Basic and acidic residues" evidence="6">
    <location>
        <begin position="1"/>
        <end position="12"/>
    </location>
</feature>
<feature type="transmembrane region" description="Helical" evidence="7">
    <location>
        <begin position="293"/>
        <end position="310"/>
    </location>
</feature>
<feature type="transmembrane region" description="Helical" evidence="7">
    <location>
        <begin position="325"/>
        <end position="344"/>
    </location>
</feature>
<evidence type="ECO:0000313" key="8">
    <source>
        <dbReference type="EMBL" id="UUP14283.1"/>
    </source>
</evidence>
<proteinExistence type="predicted"/>
<evidence type="ECO:0000256" key="4">
    <source>
        <dbReference type="ARBA" id="ARBA00022989"/>
    </source>
</evidence>
<keyword evidence="5 7" id="KW-0472">Membrane</keyword>
<feature type="transmembrane region" description="Helical" evidence="7">
    <location>
        <begin position="445"/>
        <end position="463"/>
    </location>
</feature>
<dbReference type="InterPro" id="IPR036259">
    <property type="entry name" value="MFS_trans_sf"/>
</dbReference>